<keyword evidence="16" id="KW-1185">Reference proteome</keyword>
<reference evidence="15 16" key="3">
    <citation type="journal article" date="2015" name="Genome Announc.">
        <title>Draft Genome Sequence of the Archiascomycetous Yeast Saitoella complicata.</title>
        <authorList>
            <person name="Yamauchi K."/>
            <person name="Kondo S."/>
            <person name="Hamamoto M."/>
            <person name="Takahashi Y."/>
            <person name="Ogura Y."/>
            <person name="Hayashi T."/>
            <person name="Nishida H."/>
        </authorList>
    </citation>
    <scope>NUCLEOTIDE SEQUENCE [LARGE SCALE GENOMIC DNA]</scope>
    <source>
        <strain evidence="15 16">NRRL Y-17804</strain>
    </source>
</reference>
<comment type="caution">
    <text evidence="15">The sequence shown here is derived from an EMBL/GenBank/DDBJ whole genome shotgun (WGS) entry which is preliminary data.</text>
</comment>
<dbReference type="EMBL" id="BACD03000008">
    <property type="protein sequence ID" value="GAO47296.1"/>
    <property type="molecule type" value="Genomic_DNA"/>
</dbReference>
<comment type="subcellular location">
    <subcellularLocation>
        <location evidence="1">Nucleus</location>
    </subcellularLocation>
</comment>
<feature type="compositionally biased region" description="Polar residues" evidence="13">
    <location>
        <begin position="156"/>
        <end position="168"/>
    </location>
</feature>
<dbReference type="OMA" id="YHMARSH"/>
<reference evidence="15 16" key="1">
    <citation type="journal article" date="2011" name="J. Gen. Appl. Microbiol.">
        <title>Draft genome sequencing of the enigmatic yeast Saitoella complicata.</title>
        <authorList>
            <person name="Nishida H."/>
            <person name="Hamamoto M."/>
            <person name="Sugiyama J."/>
        </authorList>
    </citation>
    <scope>NUCLEOTIDE SEQUENCE [LARGE SCALE GENOMIC DNA]</scope>
    <source>
        <strain evidence="15 16">NRRL Y-17804</strain>
    </source>
</reference>
<dbReference type="GO" id="GO:0000433">
    <property type="term" value="P:carbon catabolite repression of transcription from RNA polymerase II promoter by glucose"/>
    <property type="evidence" value="ECO:0007669"/>
    <property type="project" value="TreeGrafter"/>
</dbReference>
<organism evidence="15 16">
    <name type="scientific">Saitoella complicata (strain BCRC 22490 / CBS 7301 / JCM 7358 / NBRC 10748 / NRRL Y-17804)</name>
    <dbReference type="NCBI Taxonomy" id="698492"/>
    <lineage>
        <taxon>Eukaryota</taxon>
        <taxon>Fungi</taxon>
        <taxon>Dikarya</taxon>
        <taxon>Ascomycota</taxon>
        <taxon>Taphrinomycotina</taxon>
        <taxon>Taphrinomycotina incertae sedis</taxon>
        <taxon>Saitoella</taxon>
    </lineage>
</organism>
<keyword evidence="2" id="KW-0678">Repressor</keyword>
<feature type="compositionally biased region" description="Basic and acidic residues" evidence="13">
    <location>
        <begin position="49"/>
        <end position="58"/>
    </location>
</feature>
<dbReference type="STRING" id="698492.A0A0E9NC42"/>
<feature type="domain" description="C2H2-type" evidence="14">
    <location>
        <begin position="58"/>
        <end position="87"/>
    </location>
</feature>
<feature type="compositionally biased region" description="Polar residues" evidence="13">
    <location>
        <begin position="83"/>
        <end position="93"/>
    </location>
</feature>
<keyword evidence="8" id="KW-0238">DNA-binding</keyword>
<evidence type="ECO:0000256" key="3">
    <source>
        <dbReference type="ARBA" id="ARBA00022723"/>
    </source>
</evidence>
<feature type="region of interest" description="Disordered" evidence="13">
    <location>
        <begin position="432"/>
        <end position="475"/>
    </location>
</feature>
<comment type="similarity">
    <text evidence="11">Belongs to the creA/MIG C2H2-type zinc-finger protein family.</text>
</comment>
<sequence length="475" mass="51367">MPAQYGQPAMHYQQVQQVVPGQPTELPRPYKCPMCSKAFHRLEHQTRHIRTHTGEKPHACTHPGCSKRFSRSDELTRHARIHSNPNSRRNNTKSAAVAASYAASSAHAAMLAQHLQHQQDALMMPPPSHRSNYTTPNQSAHSSPAVSPPHHYARTAYTNGSSNPGNENETMHVLAAAAAHQLERERSQSTGTSNSPAAQGSGASSPASGLHTHPGSAGSMPTNGYSSHHYPPPPSYSDAHLNHNHNQHHNNHSHTQHHHSHMSLPHLNHNHHRPAQHSQLSPFPHAHFGASRIHSQPMSRQHSHEEEDPYMAHRHAKRSRPGSPVSTAPPSPTFSHHGDSASPTPDHTPLATPAHSPRLHPMDVHLPSIRSLSLRHHPPPLAPLEVDPSHYNGIKDLHEASIGSRLGDILEKHSGAERKLPIPKVSVAELLGTGSRPSSRPGSGANTPAGGRSPSLSSATLGGTPPTLPSADRFS</sequence>
<dbReference type="SUPFAM" id="SSF57667">
    <property type="entry name" value="beta-beta-alpha zinc fingers"/>
    <property type="match status" value="1"/>
</dbReference>
<feature type="compositionally biased region" description="Low complexity" evidence="13">
    <location>
        <begin position="432"/>
        <end position="444"/>
    </location>
</feature>
<keyword evidence="4" id="KW-0677">Repeat</keyword>
<dbReference type="PANTHER" id="PTHR47428">
    <property type="entry name" value="REGULATORY PROTEIN MIG1-RELATED"/>
    <property type="match status" value="1"/>
</dbReference>
<keyword evidence="10" id="KW-0539">Nucleus</keyword>
<dbReference type="FunFam" id="3.30.160.60:FF:000089">
    <property type="entry name" value="DNA-binding protein creA"/>
    <property type="match status" value="1"/>
</dbReference>
<dbReference type="Proteomes" id="UP000033140">
    <property type="component" value="Unassembled WGS sequence"/>
</dbReference>
<accession>A0A0E9NC42</accession>
<dbReference type="InterPro" id="IPR013087">
    <property type="entry name" value="Znf_C2H2_type"/>
</dbReference>
<evidence type="ECO:0000259" key="14">
    <source>
        <dbReference type="PROSITE" id="PS50157"/>
    </source>
</evidence>
<proteinExistence type="inferred from homology"/>
<protein>
    <recommendedName>
        <fullName evidence="14">C2H2-type domain-containing protein</fullName>
    </recommendedName>
</protein>
<keyword evidence="3" id="KW-0479">Metal-binding</keyword>
<keyword evidence="5 12" id="KW-0863">Zinc-finger</keyword>
<dbReference type="PROSITE" id="PS50157">
    <property type="entry name" value="ZINC_FINGER_C2H2_2"/>
    <property type="match status" value="2"/>
</dbReference>
<evidence type="ECO:0000313" key="15">
    <source>
        <dbReference type="EMBL" id="GAO47296.1"/>
    </source>
</evidence>
<dbReference type="GO" id="GO:0008270">
    <property type="term" value="F:zinc ion binding"/>
    <property type="evidence" value="ECO:0007669"/>
    <property type="project" value="UniProtKB-KW"/>
</dbReference>
<dbReference type="GO" id="GO:0000978">
    <property type="term" value="F:RNA polymerase II cis-regulatory region sequence-specific DNA binding"/>
    <property type="evidence" value="ECO:0007669"/>
    <property type="project" value="TreeGrafter"/>
</dbReference>
<feature type="compositionally biased region" description="Basic residues" evidence="13">
    <location>
        <begin position="242"/>
        <end position="261"/>
    </location>
</feature>
<evidence type="ECO:0000256" key="4">
    <source>
        <dbReference type="ARBA" id="ARBA00022737"/>
    </source>
</evidence>
<dbReference type="InterPro" id="IPR051007">
    <property type="entry name" value="creA/MIG_C2H2-ZnF"/>
</dbReference>
<name>A0A0E9NC42_SAICN</name>
<dbReference type="FunFam" id="3.30.160.60:FF:000152">
    <property type="entry name" value="DNA-binding protein creA"/>
    <property type="match status" value="1"/>
</dbReference>
<keyword evidence="9" id="KW-0804">Transcription</keyword>
<evidence type="ECO:0000256" key="7">
    <source>
        <dbReference type="ARBA" id="ARBA00023015"/>
    </source>
</evidence>
<evidence type="ECO:0000256" key="11">
    <source>
        <dbReference type="ARBA" id="ARBA00038023"/>
    </source>
</evidence>
<evidence type="ECO:0000256" key="5">
    <source>
        <dbReference type="ARBA" id="ARBA00022771"/>
    </source>
</evidence>
<evidence type="ECO:0000256" key="12">
    <source>
        <dbReference type="PROSITE-ProRule" id="PRU00042"/>
    </source>
</evidence>
<evidence type="ECO:0000256" key="1">
    <source>
        <dbReference type="ARBA" id="ARBA00004123"/>
    </source>
</evidence>
<feature type="compositionally biased region" description="Polar residues" evidence="13">
    <location>
        <begin position="129"/>
        <end position="138"/>
    </location>
</feature>
<evidence type="ECO:0000313" key="16">
    <source>
        <dbReference type="Proteomes" id="UP000033140"/>
    </source>
</evidence>
<dbReference type="Gene3D" id="3.30.160.60">
    <property type="entry name" value="Classic Zinc Finger"/>
    <property type="match status" value="2"/>
</dbReference>
<dbReference type="PROSITE" id="PS00028">
    <property type="entry name" value="ZINC_FINGER_C2H2_1"/>
    <property type="match status" value="2"/>
</dbReference>
<dbReference type="GO" id="GO:0005737">
    <property type="term" value="C:cytoplasm"/>
    <property type="evidence" value="ECO:0007669"/>
    <property type="project" value="TreeGrafter"/>
</dbReference>
<dbReference type="GO" id="GO:0005634">
    <property type="term" value="C:nucleus"/>
    <property type="evidence" value="ECO:0007669"/>
    <property type="project" value="UniProtKB-SubCell"/>
</dbReference>
<evidence type="ECO:0000256" key="2">
    <source>
        <dbReference type="ARBA" id="ARBA00022491"/>
    </source>
</evidence>
<feature type="region of interest" description="Disordered" evidence="13">
    <location>
        <begin position="122"/>
        <end position="362"/>
    </location>
</feature>
<dbReference type="InterPro" id="IPR036236">
    <property type="entry name" value="Znf_C2H2_sf"/>
</dbReference>
<feature type="domain" description="C2H2-type" evidence="14">
    <location>
        <begin position="30"/>
        <end position="57"/>
    </location>
</feature>
<feature type="compositionally biased region" description="Low complexity" evidence="13">
    <location>
        <begin position="139"/>
        <end position="150"/>
    </location>
</feature>
<keyword evidence="6" id="KW-0862">Zinc</keyword>
<reference evidence="15 16" key="2">
    <citation type="journal article" date="2014" name="J. Gen. Appl. Microbiol.">
        <title>The early diverging ascomycetous budding yeast Saitoella complicata has three histone deacetylases belonging to the Clr6, Hos2, and Rpd3 lineages.</title>
        <authorList>
            <person name="Nishida H."/>
            <person name="Matsumoto T."/>
            <person name="Kondo S."/>
            <person name="Hamamoto M."/>
            <person name="Yoshikawa H."/>
        </authorList>
    </citation>
    <scope>NUCLEOTIDE SEQUENCE [LARGE SCALE GENOMIC DNA]</scope>
    <source>
        <strain evidence="15 16">NRRL Y-17804</strain>
    </source>
</reference>
<dbReference type="AlphaFoldDB" id="A0A0E9NC42"/>
<feature type="compositionally biased region" description="Low complexity" evidence="13">
    <location>
        <begin position="193"/>
        <end position="209"/>
    </location>
</feature>
<evidence type="ECO:0000256" key="8">
    <source>
        <dbReference type="ARBA" id="ARBA00023125"/>
    </source>
</evidence>
<dbReference type="SMART" id="SM00355">
    <property type="entry name" value="ZnF_C2H2"/>
    <property type="match status" value="2"/>
</dbReference>
<evidence type="ECO:0000256" key="10">
    <source>
        <dbReference type="ARBA" id="ARBA00023242"/>
    </source>
</evidence>
<keyword evidence="7" id="KW-0805">Transcription regulation</keyword>
<dbReference type="PANTHER" id="PTHR47428:SF1">
    <property type="entry name" value="REGULATORY PROTEIN MIG1-RELATED"/>
    <property type="match status" value="1"/>
</dbReference>
<evidence type="ECO:0000256" key="9">
    <source>
        <dbReference type="ARBA" id="ARBA00023163"/>
    </source>
</evidence>
<evidence type="ECO:0000256" key="6">
    <source>
        <dbReference type="ARBA" id="ARBA00022833"/>
    </source>
</evidence>
<evidence type="ECO:0000256" key="13">
    <source>
        <dbReference type="SAM" id="MobiDB-lite"/>
    </source>
</evidence>
<feature type="region of interest" description="Disordered" evidence="13">
    <location>
        <begin position="49"/>
        <end position="94"/>
    </location>
</feature>
<gene>
    <name evidence="15" type="ORF">G7K_1505-t1</name>
</gene>